<organism evidence="1 2">
    <name type="scientific">Ixodes persulcatus</name>
    <name type="common">Taiga tick</name>
    <dbReference type="NCBI Taxonomy" id="34615"/>
    <lineage>
        <taxon>Eukaryota</taxon>
        <taxon>Metazoa</taxon>
        <taxon>Ecdysozoa</taxon>
        <taxon>Arthropoda</taxon>
        <taxon>Chelicerata</taxon>
        <taxon>Arachnida</taxon>
        <taxon>Acari</taxon>
        <taxon>Parasitiformes</taxon>
        <taxon>Ixodida</taxon>
        <taxon>Ixodoidea</taxon>
        <taxon>Ixodidae</taxon>
        <taxon>Ixodinae</taxon>
        <taxon>Ixodes</taxon>
    </lineage>
</organism>
<sequence length="106" mass="12135">MVFHKTWRCSQRKRSKVRGNHPGADCPAKIDIKIKKIAKSTKKTDPLLRGDMPLPAVIKLIHQEGHTHSTDSADTLRPLRPLTETKHTFQYYFDHGMSPAEAIRLH</sequence>
<keyword evidence="2" id="KW-1185">Reference proteome</keyword>
<comment type="caution">
    <text evidence="1">The sequence shown here is derived from an EMBL/GenBank/DDBJ whole genome shotgun (WGS) entry which is preliminary data.</text>
</comment>
<protein>
    <submittedName>
        <fullName evidence="1">Uncharacterized protein</fullName>
    </submittedName>
</protein>
<proteinExistence type="predicted"/>
<evidence type="ECO:0000313" key="1">
    <source>
        <dbReference type="EMBL" id="KAG0417292.1"/>
    </source>
</evidence>
<name>A0AC60PCS2_IXOPE</name>
<gene>
    <name evidence="1" type="ORF">HPB47_005737</name>
</gene>
<accession>A0AC60PCS2</accession>
<dbReference type="Proteomes" id="UP000805193">
    <property type="component" value="Unassembled WGS sequence"/>
</dbReference>
<evidence type="ECO:0000313" key="2">
    <source>
        <dbReference type="Proteomes" id="UP000805193"/>
    </source>
</evidence>
<reference evidence="1 2" key="1">
    <citation type="journal article" date="2020" name="Cell">
        <title>Large-Scale Comparative Analyses of Tick Genomes Elucidate Their Genetic Diversity and Vector Capacities.</title>
        <authorList>
            <consortium name="Tick Genome and Microbiome Consortium (TIGMIC)"/>
            <person name="Jia N."/>
            <person name="Wang J."/>
            <person name="Shi W."/>
            <person name="Du L."/>
            <person name="Sun Y."/>
            <person name="Zhan W."/>
            <person name="Jiang J.F."/>
            <person name="Wang Q."/>
            <person name="Zhang B."/>
            <person name="Ji P."/>
            <person name="Bell-Sakyi L."/>
            <person name="Cui X.M."/>
            <person name="Yuan T.T."/>
            <person name="Jiang B.G."/>
            <person name="Yang W.F."/>
            <person name="Lam T.T."/>
            <person name="Chang Q.C."/>
            <person name="Ding S.J."/>
            <person name="Wang X.J."/>
            <person name="Zhu J.G."/>
            <person name="Ruan X.D."/>
            <person name="Zhao L."/>
            <person name="Wei J.T."/>
            <person name="Ye R.Z."/>
            <person name="Que T.C."/>
            <person name="Du C.H."/>
            <person name="Zhou Y.H."/>
            <person name="Cheng J.X."/>
            <person name="Dai P.F."/>
            <person name="Guo W.B."/>
            <person name="Han X.H."/>
            <person name="Huang E.J."/>
            <person name="Li L.F."/>
            <person name="Wei W."/>
            <person name="Gao Y.C."/>
            <person name="Liu J.Z."/>
            <person name="Shao H.Z."/>
            <person name="Wang X."/>
            <person name="Wang C.C."/>
            <person name="Yang T.C."/>
            <person name="Huo Q.B."/>
            <person name="Li W."/>
            <person name="Chen H.Y."/>
            <person name="Chen S.E."/>
            <person name="Zhou L.G."/>
            <person name="Ni X.B."/>
            <person name="Tian J.H."/>
            <person name="Sheng Y."/>
            <person name="Liu T."/>
            <person name="Pan Y.S."/>
            <person name="Xia L.Y."/>
            <person name="Li J."/>
            <person name="Zhao F."/>
            <person name="Cao W.C."/>
        </authorList>
    </citation>
    <scope>NUCLEOTIDE SEQUENCE [LARGE SCALE GENOMIC DNA]</scope>
    <source>
        <strain evidence="1">Iper-2018</strain>
    </source>
</reference>
<dbReference type="EMBL" id="JABSTQ010010862">
    <property type="protein sequence ID" value="KAG0417292.1"/>
    <property type="molecule type" value="Genomic_DNA"/>
</dbReference>